<reference evidence="2 3" key="1">
    <citation type="journal article" date="2016" name="Nat. Commun.">
        <title>Thousands of microbial genomes shed light on interconnected biogeochemical processes in an aquifer system.</title>
        <authorList>
            <person name="Anantharaman K."/>
            <person name="Brown C.T."/>
            <person name="Hug L.A."/>
            <person name="Sharon I."/>
            <person name="Castelle C.J."/>
            <person name="Probst A.J."/>
            <person name="Thomas B.C."/>
            <person name="Singh A."/>
            <person name="Wilkins M.J."/>
            <person name="Karaoz U."/>
            <person name="Brodie E.L."/>
            <person name="Williams K.H."/>
            <person name="Hubbard S.S."/>
            <person name="Banfield J.F."/>
        </authorList>
    </citation>
    <scope>NUCLEOTIDE SEQUENCE [LARGE SCALE GENOMIC DNA]</scope>
</reference>
<comment type="caution">
    <text evidence="2">The sequence shown here is derived from an EMBL/GenBank/DDBJ whole genome shotgun (WGS) entry which is preliminary data.</text>
</comment>
<gene>
    <name evidence="2" type="ORF">A3F51_01570</name>
</gene>
<dbReference type="EMBL" id="MHRT01000005">
    <property type="protein sequence ID" value="OHA29284.1"/>
    <property type="molecule type" value="Genomic_DNA"/>
</dbReference>
<feature type="compositionally biased region" description="Basic and acidic residues" evidence="1">
    <location>
        <begin position="193"/>
        <end position="205"/>
    </location>
</feature>
<organism evidence="2 3">
    <name type="scientific">Candidatus Taylorbacteria bacterium RIFCSPHIGHO2_12_FULL_45_16</name>
    <dbReference type="NCBI Taxonomy" id="1802315"/>
    <lineage>
        <taxon>Bacteria</taxon>
        <taxon>Candidatus Tayloriibacteriota</taxon>
    </lineage>
</organism>
<dbReference type="Proteomes" id="UP000178089">
    <property type="component" value="Unassembled WGS sequence"/>
</dbReference>
<sequence length="230" mass="25123">MKIRALLVGISPLLINRMTPATLEGLRTKVHAPKAKDLSPKQEAVTKIYRQNDSTGPMGIPTLNLLAAIKAAGRFHKFDGKKAVSTAEGTLLYSFLSIEEEFLPFADNNAKGEIAWEPDMRRGTCMDIAVCIVRPKFKDWSLDVTFQVDGKQAKDTLIRQLVDTAGSKAGIGDFRPNKGGPFGRFAVKKWEVTMEESDKQGTRPEESEETEASAPVSGNGANRLAEVVTS</sequence>
<feature type="region of interest" description="Disordered" evidence="1">
    <location>
        <begin position="193"/>
        <end position="230"/>
    </location>
</feature>
<accession>A0A1G2MZM0</accession>
<dbReference type="AlphaFoldDB" id="A0A1G2MZM0"/>
<proteinExistence type="predicted"/>
<evidence type="ECO:0000256" key="1">
    <source>
        <dbReference type="SAM" id="MobiDB-lite"/>
    </source>
</evidence>
<evidence type="ECO:0000313" key="3">
    <source>
        <dbReference type="Proteomes" id="UP000178089"/>
    </source>
</evidence>
<protein>
    <submittedName>
        <fullName evidence="2">Uncharacterized protein</fullName>
    </submittedName>
</protein>
<evidence type="ECO:0000313" key="2">
    <source>
        <dbReference type="EMBL" id="OHA29284.1"/>
    </source>
</evidence>
<name>A0A1G2MZM0_9BACT</name>